<dbReference type="FunFam" id="3.30.830.10:FF:000010">
    <property type="entry name" value="Mitochondrial-processing peptidase alpha subunit, mitochondrial"/>
    <property type="match status" value="1"/>
</dbReference>
<dbReference type="Pfam" id="PF05193">
    <property type="entry name" value="Peptidase_M16_C"/>
    <property type="match status" value="1"/>
</dbReference>
<dbReference type="GO" id="GO:0046872">
    <property type="term" value="F:metal ion binding"/>
    <property type="evidence" value="ECO:0007669"/>
    <property type="project" value="InterPro"/>
</dbReference>
<dbReference type="Proteomes" id="UP000002281">
    <property type="component" value="Chromosome 25"/>
</dbReference>
<keyword evidence="10" id="KW-0472">Membrane</keyword>
<protein>
    <recommendedName>
        <fullName evidence="6">Mitochondrial-processing peptidase subunit alpha</fullName>
    </recommendedName>
    <alternativeName>
        <fullName evidence="11">Alpha-MPP</fullName>
    </alternativeName>
    <alternativeName>
        <fullName evidence="12">Inactive zinc metalloprotease alpha</fullName>
    </alternativeName>
</protein>
<dbReference type="GO" id="GO:0005743">
    <property type="term" value="C:mitochondrial inner membrane"/>
    <property type="evidence" value="ECO:0007669"/>
    <property type="project" value="UniProtKB-SubCell"/>
</dbReference>
<dbReference type="Gene3D" id="3.30.830.10">
    <property type="entry name" value="Metalloenzyme, LuxS/M16 peptidase-like"/>
    <property type="match status" value="2"/>
</dbReference>
<dbReference type="InterPro" id="IPR050361">
    <property type="entry name" value="MPP/UQCRC_Complex"/>
</dbReference>
<reference evidence="16 17" key="1">
    <citation type="journal article" date="2009" name="Science">
        <title>Genome sequence, comparative analysis, and population genetics of the domestic horse.</title>
        <authorList>
            <consortium name="Broad Institute Genome Sequencing Platform"/>
            <consortium name="Broad Institute Whole Genome Assembly Team"/>
            <person name="Wade C.M."/>
            <person name="Giulotto E."/>
            <person name="Sigurdsson S."/>
            <person name="Zoli M."/>
            <person name="Gnerre S."/>
            <person name="Imsland F."/>
            <person name="Lear T.L."/>
            <person name="Adelson D.L."/>
            <person name="Bailey E."/>
            <person name="Bellone R.R."/>
            <person name="Bloecker H."/>
            <person name="Distl O."/>
            <person name="Edgar R.C."/>
            <person name="Garber M."/>
            <person name="Leeb T."/>
            <person name="Mauceli E."/>
            <person name="MacLeod J.N."/>
            <person name="Penedo M.C.T."/>
            <person name="Raison J.M."/>
            <person name="Sharpe T."/>
            <person name="Vogel J."/>
            <person name="Andersson L."/>
            <person name="Antczak D.F."/>
            <person name="Biagi T."/>
            <person name="Binns M.M."/>
            <person name="Chowdhary B.P."/>
            <person name="Coleman S.J."/>
            <person name="Della Valle G."/>
            <person name="Fryc S."/>
            <person name="Guerin G."/>
            <person name="Hasegawa T."/>
            <person name="Hill E.W."/>
            <person name="Jurka J."/>
            <person name="Kiialainen A."/>
            <person name="Lindgren G."/>
            <person name="Liu J."/>
            <person name="Magnani E."/>
            <person name="Mickelson J.R."/>
            <person name="Murray J."/>
            <person name="Nergadze S.G."/>
            <person name="Onofrio R."/>
            <person name="Pedroni S."/>
            <person name="Piras M.F."/>
            <person name="Raudsepp T."/>
            <person name="Rocchi M."/>
            <person name="Roeed K.H."/>
            <person name="Ryder O.A."/>
            <person name="Searle S."/>
            <person name="Skow L."/>
            <person name="Swinburne J.E."/>
            <person name="Syvaenen A.C."/>
            <person name="Tozaki T."/>
            <person name="Valberg S.J."/>
            <person name="Vaudin M."/>
            <person name="White J.R."/>
            <person name="Zody M.C."/>
            <person name="Lander E.S."/>
            <person name="Lindblad-Toh K."/>
        </authorList>
    </citation>
    <scope>NUCLEOTIDE SEQUENCE [LARGE SCALE GENOMIC DNA]</scope>
    <source>
        <strain evidence="16 17">Thoroughbred</strain>
    </source>
</reference>
<evidence type="ECO:0000256" key="4">
    <source>
        <dbReference type="ARBA" id="ARBA00007261"/>
    </source>
</evidence>
<dbReference type="PROSITE" id="PS00143">
    <property type="entry name" value="INSULINASE"/>
    <property type="match status" value="1"/>
</dbReference>
<proteinExistence type="inferred from homology"/>
<keyword evidence="7" id="KW-0999">Mitochondrion inner membrane</keyword>
<evidence type="ECO:0000313" key="17">
    <source>
        <dbReference type="Proteomes" id="UP000002281"/>
    </source>
</evidence>
<comment type="subunit">
    <text evidence="5">Heterodimer of PMPCA (alpha) and PMPCB (beta) subunits, forming the mitochondrial processing protease (MPP) in which PMPCA is involved in substrate recognition and binding and PMPCB is the catalytic subunit.</text>
</comment>
<dbReference type="InterPro" id="IPR001431">
    <property type="entry name" value="Pept_M16_Zn_BS"/>
</dbReference>
<dbReference type="GO" id="GO:0005759">
    <property type="term" value="C:mitochondrial matrix"/>
    <property type="evidence" value="ECO:0007669"/>
    <property type="project" value="UniProtKB-SubCell"/>
</dbReference>
<comment type="subcellular location">
    <subcellularLocation>
        <location evidence="2">Mitochondrion inner membrane</location>
    </subcellularLocation>
    <subcellularLocation>
        <location evidence="3">Mitochondrion matrix</location>
    </subcellularLocation>
</comment>
<accession>A0A9L0SV98</accession>
<dbReference type="GO" id="GO:0016485">
    <property type="term" value="P:protein processing"/>
    <property type="evidence" value="ECO:0007669"/>
    <property type="project" value="UniProtKB-ARBA"/>
</dbReference>
<comment type="similarity">
    <text evidence="4 13">Belongs to the peptidase M16 family.</text>
</comment>
<name>A0A9L0SV98_HORSE</name>
<dbReference type="InterPro" id="IPR011765">
    <property type="entry name" value="Pept_M16_N"/>
</dbReference>
<evidence type="ECO:0000256" key="12">
    <source>
        <dbReference type="ARBA" id="ARBA00032315"/>
    </source>
</evidence>
<reference evidence="16" key="3">
    <citation type="submission" date="2025-09" db="UniProtKB">
        <authorList>
            <consortium name="Ensembl"/>
        </authorList>
    </citation>
    <scope>IDENTIFICATION</scope>
    <source>
        <strain evidence="16">Thoroughbred</strain>
    </source>
</reference>
<dbReference type="PANTHER" id="PTHR11851">
    <property type="entry name" value="METALLOPROTEASE"/>
    <property type="match status" value="1"/>
</dbReference>
<evidence type="ECO:0000259" key="14">
    <source>
        <dbReference type="Pfam" id="PF00675"/>
    </source>
</evidence>
<dbReference type="InterPro" id="IPR007863">
    <property type="entry name" value="Peptidase_M16_C"/>
</dbReference>
<evidence type="ECO:0000256" key="13">
    <source>
        <dbReference type="RuleBase" id="RU004447"/>
    </source>
</evidence>
<evidence type="ECO:0000256" key="5">
    <source>
        <dbReference type="ARBA" id="ARBA00011587"/>
    </source>
</evidence>
<sequence length="494" mass="54602">MAAVVLAATRLLRGPGSWGGARLRFGAPACRQFSSGGAYPSIPLSSPLPGVPTPVFATVDGQEKFETKITTLDNGLRVASQNKFGQFCTVGILINSGSRYEAKYLSGIAHFLEKLAFSSTDRFGSKDEILLTLEKHGGICDCQTSRDTTMYAVSADSKGLDTVVGLLADVVLHPRLTDEELEMTRMAVQFELEDLNMRPDPEPLLTEMIHEAAYRGNTVGLHRFCPTENVAKIDREVLHSYLRNYYTPDRMVLAAVGVEHSLLVECARKYLLGTRPAWGSGKAVDVDRSVAQYTGGIVKEGDFIPFAVLNMMMGGGGSFSAGGPGKGMFTRLYLNVLNRHHWMYNATSYHHSYEDTGLLCIHASADPRQVREMVEIITKEFILMAGTVDEVELERAKTQLMSMLMMNLESRPVIFEDVGRQVLATCSRKLPQELCALIRNVKPEDIKRVASQMLRRKPAVAALGDLTDLPTYEHVQAALSSKDGRLPRTYRLFR</sequence>
<evidence type="ECO:0000256" key="9">
    <source>
        <dbReference type="ARBA" id="ARBA00023128"/>
    </source>
</evidence>
<evidence type="ECO:0000256" key="6">
    <source>
        <dbReference type="ARBA" id="ARBA00016741"/>
    </source>
</evidence>
<keyword evidence="17" id="KW-1185">Reference proteome</keyword>
<dbReference type="PANTHER" id="PTHR11851:SF49">
    <property type="entry name" value="MITOCHONDRIAL-PROCESSING PEPTIDASE SUBUNIT ALPHA"/>
    <property type="match status" value="1"/>
</dbReference>
<evidence type="ECO:0000256" key="11">
    <source>
        <dbReference type="ARBA" id="ARBA00030006"/>
    </source>
</evidence>
<evidence type="ECO:0000256" key="2">
    <source>
        <dbReference type="ARBA" id="ARBA00004273"/>
    </source>
</evidence>
<dbReference type="FunFam" id="3.30.830.10:FF:000014">
    <property type="entry name" value="Mitochondrial-processing peptidase alpha subunit, mitochondrial"/>
    <property type="match status" value="1"/>
</dbReference>
<dbReference type="InterPro" id="IPR011249">
    <property type="entry name" value="Metalloenz_LuxS/M16"/>
</dbReference>
<dbReference type="GO" id="GO:0004222">
    <property type="term" value="F:metalloendopeptidase activity"/>
    <property type="evidence" value="ECO:0007669"/>
    <property type="project" value="InterPro"/>
</dbReference>
<keyword evidence="9" id="KW-0496">Mitochondrion</keyword>
<evidence type="ECO:0000256" key="7">
    <source>
        <dbReference type="ARBA" id="ARBA00022792"/>
    </source>
</evidence>
<comment type="function">
    <text evidence="1">Substrate recognition and binding subunit of the essential mitochondrial processing protease (MPP), which cleaves the mitochondrial sequence off newly imported precursors proteins.</text>
</comment>
<organism evidence="16 17">
    <name type="scientific">Equus caballus</name>
    <name type="common">Horse</name>
    <dbReference type="NCBI Taxonomy" id="9796"/>
    <lineage>
        <taxon>Eukaryota</taxon>
        <taxon>Metazoa</taxon>
        <taxon>Chordata</taxon>
        <taxon>Craniata</taxon>
        <taxon>Vertebrata</taxon>
        <taxon>Euteleostomi</taxon>
        <taxon>Mammalia</taxon>
        <taxon>Eutheria</taxon>
        <taxon>Laurasiatheria</taxon>
        <taxon>Perissodactyla</taxon>
        <taxon>Equidae</taxon>
        <taxon>Equus</taxon>
    </lineage>
</organism>
<evidence type="ECO:0000313" key="16">
    <source>
        <dbReference type="Ensembl" id="ENSECAP00000078173.1"/>
    </source>
</evidence>
<feature type="domain" description="Peptidase M16 N-terminal" evidence="14">
    <location>
        <begin position="77"/>
        <end position="227"/>
    </location>
</feature>
<evidence type="ECO:0000256" key="8">
    <source>
        <dbReference type="ARBA" id="ARBA00022946"/>
    </source>
</evidence>
<dbReference type="GeneTree" id="ENSGT00940000156724"/>
<dbReference type="Ensembl" id="ENSECAT00000122056.1">
    <property type="protein sequence ID" value="ENSECAP00000078173.1"/>
    <property type="gene ID" value="ENSECAG00000022206.4"/>
</dbReference>
<keyword evidence="8" id="KW-0809">Transit peptide</keyword>
<evidence type="ECO:0000256" key="10">
    <source>
        <dbReference type="ARBA" id="ARBA00023136"/>
    </source>
</evidence>
<evidence type="ECO:0000256" key="1">
    <source>
        <dbReference type="ARBA" id="ARBA00002123"/>
    </source>
</evidence>
<evidence type="ECO:0000256" key="3">
    <source>
        <dbReference type="ARBA" id="ARBA00004305"/>
    </source>
</evidence>
<feature type="domain" description="Peptidase M16 C-terminal" evidence="15">
    <location>
        <begin position="299"/>
        <end position="400"/>
    </location>
</feature>
<reference evidence="16" key="2">
    <citation type="submission" date="2025-08" db="UniProtKB">
        <authorList>
            <consortium name="Ensembl"/>
        </authorList>
    </citation>
    <scope>IDENTIFICATION</scope>
    <source>
        <strain evidence="16">Thoroughbred</strain>
    </source>
</reference>
<evidence type="ECO:0000259" key="15">
    <source>
        <dbReference type="Pfam" id="PF05193"/>
    </source>
</evidence>
<dbReference type="AlphaFoldDB" id="A0A9L0SV98"/>
<gene>
    <name evidence="16" type="primary">PMPCA</name>
</gene>
<dbReference type="Pfam" id="PF00675">
    <property type="entry name" value="Peptidase_M16"/>
    <property type="match status" value="1"/>
</dbReference>
<dbReference type="SUPFAM" id="SSF63411">
    <property type="entry name" value="LuxS/MPP-like metallohydrolase"/>
    <property type="match status" value="2"/>
</dbReference>